<dbReference type="Pfam" id="PF09860">
    <property type="entry name" value="DUF2087"/>
    <property type="match status" value="1"/>
</dbReference>
<dbReference type="RefSeq" id="WP_136771254.1">
    <property type="nucleotide sequence ID" value="NZ_CP156074.1"/>
</dbReference>
<dbReference type="OrthoDB" id="6867569at2"/>
<evidence type="ECO:0000313" key="2">
    <source>
        <dbReference type="EMBL" id="TJZ78738.1"/>
    </source>
</evidence>
<dbReference type="InterPro" id="IPR018656">
    <property type="entry name" value="DUF2087"/>
</dbReference>
<gene>
    <name evidence="2" type="ORF">FAZ21_00135</name>
</gene>
<comment type="caution">
    <text evidence="2">The sequence shown here is derived from an EMBL/GenBank/DDBJ whole genome shotgun (WGS) entry which is preliminary data.</text>
</comment>
<dbReference type="AlphaFoldDB" id="A0A4V5MS40"/>
<evidence type="ECO:0000259" key="1">
    <source>
        <dbReference type="Pfam" id="PF09860"/>
    </source>
</evidence>
<organism evidence="2 3">
    <name type="scientific">Chitiniphilus eburneus</name>
    <dbReference type="NCBI Taxonomy" id="2571148"/>
    <lineage>
        <taxon>Bacteria</taxon>
        <taxon>Pseudomonadati</taxon>
        <taxon>Pseudomonadota</taxon>
        <taxon>Betaproteobacteria</taxon>
        <taxon>Neisseriales</taxon>
        <taxon>Chitinibacteraceae</taxon>
        <taxon>Chitiniphilus</taxon>
    </lineage>
</organism>
<name>A0A4V5MS40_9NEIS</name>
<protein>
    <submittedName>
        <fullName evidence="2">DUF2087 domain-containing protein</fullName>
    </submittedName>
</protein>
<accession>A0A4V5MS40</accession>
<dbReference type="Proteomes" id="UP000310016">
    <property type="component" value="Unassembled WGS sequence"/>
</dbReference>
<feature type="domain" description="DUF2087" evidence="1">
    <location>
        <begin position="89"/>
        <end position="159"/>
    </location>
</feature>
<proteinExistence type="predicted"/>
<reference evidence="2 3" key="1">
    <citation type="submission" date="2019-04" db="EMBL/GenBank/DDBJ databases">
        <title>Chitiniphilus eburnea sp. nov., a novel chitinolytic bacterium isolated from aquaculture sludge.</title>
        <authorList>
            <person name="Sheng M."/>
        </authorList>
    </citation>
    <scope>NUCLEOTIDE SEQUENCE [LARGE SCALE GENOMIC DNA]</scope>
    <source>
        <strain evidence="2 3">HX-2-15</strain>
    </source>
</reference>
<keyword evidence="3" id="KW-1185">Reference proteome</keyword>
<dbReference type="EMBL" id="SUMF01000001">
    <property type="protein sequence ID" value="TJZ78738.1"/>
    <property type="molecule type" value="Genomic_DNA"/>
</dbReference>
<evidence type="ECO:0000313" key="3">
    <source>
        <dbReference type="Proteomes" id="UP000310016"/>
    </source>
</evidence>
<sequence>MSRTQLPYVADDISALSRSLVRQLNQLDHLPGHVEMLNLLAGAAGFRNFQHWRAARQAADALAAPAPLTPEIDYTLVRRLLRYFDAQGRLQAWPGKHSHRAPCLWVVWSHLPPRQAMSEREINDAIRAVETLGDHLLLRRQMVDDGMLTRTPDGAVYRRVEQAPPPLARALLAVLAGNAAT</sequence>